<protein>
    <submittedName>
        <fullName evidence="1">SJCHGC04087 protein</fullName>
    </submittedName>
</protein>
<reference evidence="1" key="2">
    <citation type="journal article" date="2006" name="PLoS Pathog.">
        <title>New perspectives on host-parasite interplay by comparative transcriptomic and proteomic analyses of Schistosoma japonicum.</title>
        <authorList>
            <person name="Liu F."/>
            <person name="Lu J."/>
            <person name="Hu W."/>
            <person name="Wang S.Y."/>
            <person name="Cui S.J."/>
            <person name="Chi M."/>
            <person name="Yan Q."/>
            <person name="Wang X.R."/>
            <person name="Song H.D."/>
            <person name="Xu X.N."/>
            <person name="Wang J.J."/>
            <person name="Zhang X.L."/>
            <person name="Zhang X."/>
            <person name="Wang Z.Q."/>
            <person name="Xue C.L."/>
            <person name="Brindley P.J."/>
            <person name="McManus D.P."/>
            <person name="Yang P.Y."/>
            <person name="Feng Z."/>
            <person name="Chen Z."/>
            <person name="Han Z.G."/>
        </authorList>
    </citation>
    <scope>NUCLEOTIDE SEQUENCE</scope>
</reference>
<name>Q5BSJ0_SCHJA</name>
<proteinExistence type="evidence at transcript level"/>
<sequence length="53" mass="6036">MILKKGDLSKCENYSDNTLLSALGKVFNRVLLNQTKDPVDAQLPDQQARFRKN</sequence>
<dbReference type="EMBL" id="AY915274">
    <property type="protein sequence ID" value="AAX30495.1"/>
    <property type="molecule type" value="mRNA"/>
</dbReference>
<accession>Q5BSJ0</accession>
<dbReference type="AlphaFoldDB" id="Q5BSJ0"/>
<reference evidence="1" key="1">
    <citation type="submission" date="2005-01" db="EMBL/GenBank/DDBJ databases">
        <authorList>
            <person name="Han Z."/>
        </authorList>
    </citation>
    <scope>NUCLEOTIDE SEQUENCE</scope>
</reference>
<organism evidence="1">
    <name type="scientific">Schistosoma japonicum</name>
    <name type="common">Blood fluke</name>
    <dbReference type="NCBI Taxonomy" id="6182"/>
    <lineage>
        <taxon>Eukaryota</taxon>
        <taxon>Metazoa</taxon>
        <taxon>Spiralia</taxon>
        <taxon>Lophotrochozoa</taxon>
        <taxon>Platyhelminthes</taxon>
        <taxon>Trematoda</taxon>
        <taxon>Digenea</taxon>
        <taxon>Strigeidida</taxon>
        <taxon>Schistosomatoidea</taxon>
        <taxon>Schistosomatidae</taxon>
        <taxon>Schistosoma</taxon>
    </lineage>
</organism>
<evidence type="ECO:0000313" key="1">
    <source>
        <dbReference type="EMBL" id="AAX30495.1"/>
    </source>
</evidence>